<name>A0A0A6RXI4_9GAMM</name>
<comment type="similarity">
    <text evidence="1">Belongs to the glycosyltransferase 2 family. WaaE/KdtX subfamily.</text>
</comment>
<dbReference type="InterPro" id="IPR029044">
    <property type="entry name" value="Nucleotide-diphossugar_trans"/>
</dbReference>
<dbReference type="PANTHER" id="PTHR43630">
    <property type="entry name" value="POLY-BETA-1,6-N-ACETYL-D-GLUCOSAMINE SYNTHASE"/>
    <property type="match status" value="1"/>
</dbReference>
<feature type="domain" description="Glycosyltransferase 2-like" evidence="2">
    <location>
        <begin position="9"/>
        <end position="173"/>
    </location>
</feature>
<dbReference type="Gene3D" id="3.90.550.10">
    <property type="entry name" value="Spore Coat Polysaccharide Biosynthesis Protein SpsA, Chain A"/>
    <property type="match status" value="1"/>
</dbReference>
<protein>
    <submittedName>
        <fullName evidence="3">Glycosyltransferase</fullName>
    </submittedName>
</protein>
<evidence type="ECO:0000313" key="3">
    <source>
        <dbReference type="EMBL" id="KHD08601.1"/>
    </source>
</evidence>
<dbReference type="Pfam" id="PF00535">
    <property type="entry name" value="Glycos_transf_2"/>
    <property type="match status" value="1"/>
</dbReference>
<gene>
    <name evidence="3" type="ORF">PN36_02700</name>
</gene>
<keyword evidence="4" id="KW-1185">Reference proteome</keyword>
<comment type="caution">
    <text evidence="3">The sequence shown here is derived from an EMBL/GenBank/DDBJ whole genome shotgun (WGS) entry which is preliminary data.</text>
</comment>
<proteinExistence type="inferred from homology"/>
<dbReference type="GO" id="GO:0016740">
    <property type="term" value="F:transferase activity"/>
    <property type="evidence" value="ECO:0007669"/>
    <property type="project" value="UniProtKB-KW"/>
</dbReference>
<evidence type="ECO:0000259" key="2">
    <source>
        <dbReference type="Pfam" id="PF00535"/>
    </source>
</evidence>
<accession>A0A0A6RXI4</accession>
<reference evidence="3 4" key="1">
    <citation type="journal article" date="2016" name="Front. Microbiol.">
        <title>Single-Cell (Meta-)Genomics of a Dimorphic Candidatus Thiomargarita nelsonii Reveals Genomic Plasticity.</title>
        <authorList>
            <person name="Flood B.E."/>
            <person name="Fliss P."/>
            <person name="Jones D.S."/>
            <person name="Dick G.J."/>
            <person name="Jain S."/>
            <person name="Kaster A.K."/>
            <person name="Winkel M."/>
            <person name="Mussmann M."/>
            <person name="Bailey J."/>
        </authorList>
    </citation>
    <scope>NUCLEOTIDE SEQUENCE [LARGE SCALE GENOMIC DNA]</scope>
    <source>
        <strain evidence="3">Hydrate Ridge</strain>
    </source>
</reference>
<dbReference type="Proteomes" id="UP000030428">
    <property type="component" value="Unassembled WGS sequence"/>
</dbReference>
<dbReference type="PANTHER" id="PTHR43630:SF2">
    <property type="entry name" value="GLYCOSYLTRANSFERASE"/>
    <property type="match status" value="1"/>
</dbReference>
<organism evidence="3 4">
    <name type="scientific">Candidatus Thiomargarita nelsonii</name>
    <dbReference type="NCBI Taxonomy" id="1003181"/>
    <lineage>
        <taxon>Bacteria</taxon>
        <taxon>Pseudomonadati</taxon>
        <taxon>Pseudomonadota</taxon>
        <taxon>Gammaproteobacteria</taxon>
        <taxon>Thiotrichales</taxon>
        <taxon>Thiotrichaceae</taxon>
        <taxon>Thiomargarita</taxon>
    </lineage>
</organism>
<sequence>MKQKNSIGVVIPTHNAHNHLKRCLTPVLASLLKPRVLVIDSSSKDDTIKLAQQMGAETLVIPQEEFNHGATRELARKHLNTDIVVMMTQDAYPQSSDFLQYLVAPLLEGTAAVSYARQIPHEGADFFEAFPRQFNYPEKSHIRGIEDLETYGSYTFFCSDSCAAWINSALDEIGGFSPALVSEEHFAATRLLEKGHRIAYVAEAIVHHSHHYSLLQEFKRYFDVGYARRLYIKEKELFFRNSQDKKYGSRLAKAMLEELIRKKPLAIPYAIFHLAAKYLGYKVGTIGTKLSLRIVRLLSGQDYYWSSIYNTHKK</sequence>
<dbReference type="AlphaFoldDB" id="A0A0A6RXI4"/>
<dbReference type="SUPFAM" id="SSF53448">
    <property type="entry name" value="Nucleotide-diphospho-sugar transferases"/>
    <property type="match status" value="1"/>
</dbReference>
<evidence type="ECO:0000313" key="4">
    <source>
        <dbReference type="Proteomes" id="UP000030428"/>
    </source>
</evidence>
<dbReference type="InterPro" id="IPR001173">
    <property type="entry name" value="Glyco_trans_2-like"/>
</dbReference>
<evidence type="ECO:0000256" key="1">
    <source>
        <dbReference type="ARBA" id="ARBA00038494"/>
    </source>
</evidence>
<dbReference type="EMBL" id="JSZA02000007">
    <property type="protein sequence ID" value="KHD08601.1"/>
    <property type="molecule type" value="Genomic_DNA"/>
</dbReference>